<dbReference type="EMBL" id="SOYY01000025">
    <property type="protein sequence ID" value="KAA0701973.1"/>
    <property type="molecule type" value="Genomic_DNA"/>
</dbReference>
<dbReference type="AlphaFoldDB" id="A0A5A9MY36"/>
<evidence type="ECO:0000313" key="2">
    <source>
        <dbReference type="Proteomes" id="UP000324632"/>
    </source>
</evidence>
<keyword evidence="2" id="KW-1185">Reference proteome</keyword>
<comment type="caution">
    <text evidence="1">The sequence shown here is derived from an EMBL/GenBank/DDBJ whole genome shotgun (WGS) entry which is preliminary data.</text>
</comment>
<accession>A0A5A9MY36</accession>
<dbReference type="Proteomes" id="UP000324632">
    <property type="component" value="Chromosome 25"/>
</dbReference>
<protein>
    <submittedName>
        <fullName evidence="1">Uncharacterized protein</fullName>
    </submittedName>
</protein>
<sequence>MAVWTTQLRDGWFTASPLPCPPKPSRKMRLCPALALTFCIQTPRQPGLGNGDRRTCHKAGVTAHLEQGMGIKCLFYPREDSAGHWAFNGNNIKPFNALRVAESQSRQRKNICSHPTVRNLNNLKPSENKKQKISHLCSKPGGLIMMEMKLRTESPYNSADHPHPPYSN</sequence>
<gene>
    <name evidence="1" type="ORF">E1301_Tti007798</name>
</gene>
<evidence type="ECO:0000313" key="1">
    <source>
        <dbReference type="EMBL" id="KAA0701973.1"/>
    </source>
</evidence>
<organism evidence="1 2">
    <name type="scientific">Triplophysa tibetana</name>
    <dbReference type="NCBI Taxonomy" id="1572043"/>
    <lineage>
        <taxon>Eukaryota</taxon>
        <taxon>Metazoa</taxon>
        <taxon>Chordata</taxon>
        <taxon>Craniata</taxon>
        <taxon>Vertebrata</taxon>
        <taxon>Euteleostomi</taxon>
        <taxon>Actinopterygii</taxon>
        <taxon>Neopterygii</taxon>
        <taxon>Teleostei</taxon>
        <taxon>Ostariophysi</taxon>
        <taxon>Cypriniformes</taxon>
        <taxon>Nemacheilidae</taxon>
        <taxon>Triplophysa</taxon>
    </lineage>
</organism>
<proteinExistence type="predicted"/>
<name>A0A5A9MY36_9TELE</name>
<reference evidence="1 2" key="1">
    <citation type="journal article" date="2019" name="Mol. Ecol. Resour.">
        <title>Chromosome-level genome assembly of Triplophysa tibetana, a fish adapted to the harsh high-altitude environment of the Tibetan Plateau.</title>
        <authorList>
            <person name="Yang X."/>
            <person name="Liu H."/>
            <person name="Ma Z."/>
            <person name="Zou Y."/>
            <person name="Zou M."/>
            <person name="Mao Y."/>
            <person name="Li X."/>
            <person name="Wang H."/>
            <person name="Chen T."/>
            <person name="Wang W."/>
            <person name="Yang R."/>
        </authorList>
    </citation>
    <scope>NUCLEOTIDE SEQUENCE [LARGE SCALE GENOMIC DNA]</scope>
    <source>
        <strain evidence="1">TTIB1903HZAU</strain>
        <tissue evidence="1">Muscle</tissue>
    </source>
</reference>